<dbReference type="OrthoDB" id="6428749at2759"/>
<dbReference type="InterPro" id="IPR052739">
    <property type="entry name" value="FAAH2"/>
</dbReference>
<keyword evidence="1" id="KW-0472">Membrane</keyword>
<evidence type="ECO:0000313" key="3">
    <source>
        <dbReference type="EMBL" id="CAD6995190.1"/>
    </source>
</evidence>
<keyword evidence="1" id="KW-1133">Transmembrane helix</keyword>
<dbReference type="EMBL" id="GAMC01006431">
    <property type="protein sequence ID" value="JAC00125.1"/>
    <property type="molecule type" value="mRNA"/>
</dbReference>
<reference evidence="4" key="2">
    <citation type="journal article" date="2014" name="BMC Genomics">
        <title>A genomic perspective to assessing quality of mass-reared SIT flies used in Mediterranean fruit fly (Ceratitis capitata) eradication in California.</title>
        <authorList>
            <person name="Calla B."/>
            <person name="Hall B."/>
            <person name="Hou S."/>
            <person name="Geib S.M."/>
        </authorList>
    </citation>
    <scope>NUCLEOTIDE SEQUENCE</scope>
</reference>
<accession>W8C9Q9</accession>
<protein>
    <submittedName>
        <fullName evidence="3">(Mediterranean fruit fly) hypothetical protein</fullName>
    </submittedName>
    <submittedName>
        <fullName evidence="4">Fatty-acid amide hydrolase 2</fullName>
    </submittedName>
</protein>
<feature type="transmembrane region" description="Helical" evidence="1">
    <location>
        <begin position="7"/>
        <end position="27"/>
    </location>
</feature>
<dbReference type="PANTHER" id="PTHR43372">
    <property type="entry name" value="FATTY-ACID AMIDE HYDROLASE"/>
    <property type="match status" value="1"/>
</dbReference>
<proteinExistence type="evidence at transcript level"/>
<dbReference type="PANTHER" id="PTHR43372:SF3">
    <property type="entry name" value="AT07710P-RELATED"/>
    <property type="match status" value="1"/>
</dbReference>
<dbReference type="Pfam" id="PF01425">
    <property type="entry name" value="Amidase"/>
    <property type="match status" value="1"/>
</dbReference>
<dbReference type="GO" id="GO:0016787">
    <property type="term" value="F:hydrolase activity"/>
    <property type="evidence" value="ECO:0007669"/>
    <property type="project" value="UniProtKB-KW"/>
</dbReference>
<reference evidence="3" key="3">
    <citation type="submission" date="2020-11" db="EMBL/GenBank/DDBJ databases">
        <authorList>
            <person name="Whitehead M."/>
        </authorList>
    </citation>
    <scope>NUCLEOTIDE SEQUENCE</scope>
    <source>
        <strain evidence="3">EGII</strain>
    </source>
</reference>
<dbReference type="InterPro" id="IPR036928">
    <property type="entry name" value="AS_sf"/>
</dbReference>
<dbReference type="KEGG" id="ccat:101462093"/>
<dbReference type="Proteomes" id="UP000606786">
    <property type="component" value="Unassembled WGS sequence"/>
</dbReference>
<evidence type="ECO:0000256" key="1">
    <source>
        <dbReference type="SAM" id="Phobius"/>
    </source>
</evidence>
<evidence type="ECO:0000313" key="4">
    <source>
        <dbReference type="EMBL" id="JAC00125.1"/>
    </source>
</evidence>
<reference evidence="4" key="1">
    <citation type="submission" date="2013-07" db="EMBL/GenBank/DDBJ databases">
        <authorList>
            <person name="Geib S."/>
        </authorList>
    </citation>
    <scope>NUCLEOTIDE SEQUENCE</scope>
</reference>
<feature type="domain" description="Amidase" evidence="2">
    <location>
        <begin position="63"/>
        <end position="504"/>
    </location>
</feature>
<dbReference type="GO" id="GO:0012505">
    <property type="term" value="C:endomembrane system"/>
    <property type="evidence" value="ECO:0007669"/>
    <property type="project" value="TreeGrafter"/>
</dbReference>
<evidence type="ECO:0000313" key="5">
    <source>
        <dbReference type="Proteomes" id="UP000606786"/>
    </source>
</evidence>
<organism evidence="4">
    <name type="scientific">Ceratitis capitata</name>
    <name type="common">Mediterranean fruit fly</name>
    <name type="synonym">Tephritis capitata</name>
    <dbReference type="NCBI Taxonomy" id="7213"/>
    <lineage>
        <taxon>Eukaryota</taxon>
        <taxon>Metazoa</taxon>
        <taxon>Ecdysozoa</taxon>
        <taxon>Arthropoda</taxon>
        <taxon>Hexapoda</taxon>
        <taxon>Insecta</taxon>
        <taxon>Pterygota</taxon>
        <taxon>Neoptera</taxon>
        <taxon>Endopterygota</taxon>
        <taxon>Diptera</taxon>
        <taxon>Brachycera</taxon>
        <taxon>Muscomorpha</taxon>
        <taxon>Tephritoidea</taxon>
        <taxon>Tephritidae</taxon>
        <taxon>Ceratitis</taxon>
        <taxon>Ceratitis</taxon>
    </lineage>
</organism>
<dbReference type="Gene3D" id="3.90.1300.10">
    <property type="entry name" value="Amidase signature (AS) domain"/>
    <property type="match status" value="1"/>
</dbReference>
<sequence length="527" mass="57641">MIHVIRTFFAIGNALCFIVNTLVNLLLPRQKPNYPAIQDALLLKSVGELVVELRQKKVTSHKLVQAYIKRIQEVNASLNAVVEDRFEQALKEAQHADGLIAKASNEQLVALFARYPLLGIPFTVKESAGLKGLSFVVGNIYRKDLKCDNDSEMVERLRSAGCIPLLVSANPEFCMSYETNTKMNGKCRNPYDPNRVSGGSSGGEGALNGAGATPFGLGSDIGGSIRLPAMFCGVFGHKATGGLLSIKGNFPFVDDPIFSQYLTTGPITRFAKDLPILLQVMAGEDIEKLKFHEPVPLKDIKIYYASSFSGCAALMHQPTDFDIKLAITRAVKCFQKGGLKTEEFNLDKFAHAREIGLRALSDLHGIPSVTNQGKPKISKLIGELVLSLFGLSVHNRDAVFMEWMRTERIYFSNEEAEGFRVEGEALKKELVKMLGENGVLFLPTFPTSAFAFNTATLNLVGVDLMLLFNILGLPATHVTMGLDHRGLPIGFQVVAAPYQDKLCLQIAAELEGAFGGWVPPLPHEIKS</sequence>
<keyword evidence="1" id="KW-0812">Transmembrane</keyword>
<name>W8C9Q9_CERCA</name>
<dbReference type="EMBL" id="GAMC01006432">
    <property type="protein sequence ID" value="JAC00124.1"/>
    <property type="molecule type" value="mRNA"/>
</dbReference>
<dbReference type="AlphaFoldDB" id="W8C9Q9"/>
<evidence type="ECO:0000259" key="2">
    <source>
        <dbReference type="Pfam" id="PF01425"/>
    </source>
</evidence>
<keyword evidence="5" id="KW-1185">Reference proteome</keyword>
<dbReference type="SUPFAM" id="SSF75304">
    <property type="entry name" value="Amidase signature (AS) enzymes"/>
    <property type="match status" value="1"/>
</dbReference>
<dbReference type="InterPro" id="IPR023631">
    <property type="entry name" value="Amidase_dom"/>
</dbReference>
<dbReference type="EMBL" id="CAJHJT010000001">
    <property type="protein sequence ID" value="CAD6995190.1"/>
    <property type="molecule type" value="Genomic_DNA"/>
</dbReference>
<keyword evidence="4" id="KW-0378">Hydrolase</keyword>
<gene>
    <name evidence="4" type="primary">FAAH2</name>
    <name evidence="3" type="ORF">CCAP1982_LOCUS3910</name>
</gene>